<dbReference type="RefSeq" id="WP_182220453.1">
    <property type="nucleotide sequence ID" value="NZ_JACEZS010000028.1"/>
</dbReference>
<evidence type="ECO:0000313" key="2">
    <source>
        <dbReference type="EMBL" id="MBA5608279.1"/>
    </source>
</evidence>
<evidence type="ECO:0000256" key="1">
    <source>
        <dbReference type="SAM" id="MobiDB-lite"/>
    </source>
</evidence>
<organism evidence="2 3">
    <name type="scientific">Rugamonas fusca</name>
    <dbReference type="NCBI Taxonomy" id="2758568"/>
    <lineage>
        <taxon>Bacteria</taxon>
        <taxon>Pseudomonadati</taxon>
        <taxon>Pseudomonadota</taxon>
        <taxon>Betaproteobacteria</taxon>
        <taxon>Burkholderiales</taxon>
        <taxon>Oxalobacteraceae</taxon>
        <taxon>Telluria group</taxon>
        <taxon>Rugamonas</taxon>
    </lineage>
</organism>
<dbReference type="InterPro" id="IPR035516">
    <property type="entry name" value="Gyrase/topoIV_suA_C"/>
</dbReference>
<dbReference type="EMBL" id="JACEZS010000028">
    <property type="protein sequence ID" value="MBA5608279.1"/>
    <property type="molecule type" value="Genomic_DNA"/>
</dbReference>
<feature type="compositionally biased region" description="Low complexity" evidence="1">
    <location>
        <begin position="11"/>
        <end position="23"/>
    </location>
</feature>
<dbReference type="AlphaFoldDB" id="A0A7W2ELT9"/>
<comment type="caution">
    <text evidence="2">The sequence shown here is derived from an EMBL/GenBank/DDBJ whole genome shotgun (WGS) entry which is preliminary data.</text>
</comment>
<gene>
    <name evidence="2" type="ORF">H3H36_23295</name>
</gene>
<dbReference type="Proteomes" id="UP000566711">
    <property type="component" value="Unassembled WGS sequence"/>
</dbReference>
<reference evidence="2 3" key="1">
    <citation type="submission" date="2020-07" db="EMBL/GenBank/DDBJ databases">
        <title>Novel species isolated from subtropical streams in China.</title>
        <authorList>
            <person name="Lu H."/>
        </authorList>
    </citation>
    <scope>NUCLEOTIDE SEQUENCE [LARGE SCALE GENOMIC DNA]</scope>
    <source>
        <strain evidence="2 3">FT3S</strain>
    </source>
</reference>
<keyword evidence="3" id="KW-1185">Reference proteome</keyword>
<protein>
    <submittedName>
        <fullName evidence="2">Uncharacterized protein</fullName>
    </submittedName>
</protein>
<feature type="region of interest" description="Disordered" evidence="1">
    <location>
        <begin position="1"/>
        <end position="29"/>
    </location>
</feature>
<name>A0A7W2ELT9_9BURK</name>
<evidence type="ECO:0000313" key="3">
    <source>
        <dbReference type="Proteomes" id="UP000566711"/>
    </source>
</evidence>
<proteinExistence type="predicted"/>
<accession>A0A7W2ELT9</accession>
<dbReference type="SUPFAM" id="SSF101904">
    <property type="entry name" value="GyrA/ParC C-terminal domain-like"/>
    <property type="match status" value="1"/>
</dbReference>
<sequence>MNNATTAISQPAATLPRAAADPAEVNNSASTADDLGIKFDVPRYVDTMIFTIEELSAKAEQWEAGAYASANEQLYQILSRCLQLWYDLRRSGSLSRALADALNRIARSRQIEFTKTNSTQQKIIRIVFGDKASPQRRSSYAKVLTAADQNGIQYPDLPQFIRNAGGVEAIRLLNKKELTASEKAHRAEAMLRQVTEMGVVKRSELKDFKDINSLGEYCVMIAKKNPEGIFAIKAVLTSDTSIRAAQAAYYGENRSYIEQPATKTPPIKIDALSDELIAAANVA</sequence>